<evidence type="ECO:0000313" key="11">
    <source>
        <dbReference type="Proteomes" id="UP000187406"/>
    </source>
</evidence>
<dbReference type="InParanoid" id="A0A1Q3CHA9"/>
<dbReference type="PRINTS" id="PR00385">
    <property type="entry name" value="P450"/>
</dbReference>
<evidence type="ECO:0000256" key="9">
    <source>
        <dbReference type="RuleBase" id="RU000461"/>
    </source>
</evidence>
<dbReference type="PANTHER" id="PTHR47951">
    <property type="entry name" value="OS08G0547900 PROTEIN"/>
    <property type="match status" value="1"/>
</dbReference>
<dbReference type="InterPro" id="IPR001128">
    <property type="entry name" value="Cyt_P450"/>
</dbReference>
<dbReference type="PRINTS" id="PR00463">
    <property type="entry name" value="EP450I"/>
</dbReference>
<sequence>MEIITILVTVFALIWFLCIFRKSNKDNVPLPPGPLGLPIVGYLPFLGNNLHHEFTKLGQIYGPIYKLWLGSKLCVVINSSSLKKEVVRDQYKIFGNRDTPVATLISTYGGIDIVFSPYGPHWKKMRKTFVHEILSNASLDACYSFRREEVKKTISQVYNENIGMAIDIGELAFLIVTNAVMSMMLGETIQGVTHVVGAELRKVIAEHMLILAKPNVTDLFSLLAWFDVQGMERQAKEILQSYDKVFNYAIERHTSIVVAKGVGGNEQRKGFLQVLLGLRDHVDSDSKLTITQIKALLMDILVGGTDIVSNTVEWVMAKLIQHPKVMEKVHEELTEVVGLNNIVEEFHLPKLRNLDAVVKETLRLHPPFPLLVSRCPSTSCTVGGYTIPKGTTVHLNVGAMHRDPDLWGNPLEFRPERFLNDPNLFDYRGNNLQYLPFGSGRRICAGIPLAEKMLMHVVASLLHCFKWELPPGQVLDFSDKFCIVVKKKNPLVAMPTPRLSKLELYE</sequence>
<dbReference type="PROSITE" id="PS00086">
    <property type="entry name" value="CYTOCHROME_P450"/>
    <property type="match status" value="1"/>
</dbReference>
<organism evidence="10 11">
    <name type="scientific">Cephalotus follicularis</name>
    <name type="common">Albany pitcher plant</name>
    <dbReference type="NCBI Taxonomy" id="3775"/>
    <lineage>
        <taxon>Eukaryota</taxon>
        <taxon>Viridiplantae</taxon>
        <taxon>Streptophyta</taxon>
        <taxon>Embryophyta</taxon>
        <taxon>Tracheophyta</taxon>
        <taxon>Spermatophyta</taxon>
        <taxon>Magnoliopsida</taxon>
        <taxon>eudicotyledons</taxon>
        <taxon>Gunneridae</taxon>
        <taxon>Pentapetalae</taxon>
        <taxon>rosids</taxon>
        <taxon>fabids</taxon>
        <taxon>Oxalidales</taxon>
        <taxon>Cephalotaceae</taxon>
        <taxon>Cephalotus</taxon>
    </lineage>
</organism>
<gene>
    <name evidence="10" type="ORF">CFOL_v3_23104</name>
</gene>
<evidence type="ECO:0000256" key="6">
    <source>
        <dbReference type="ARBA" id="ARBA00023004"/>
    </source>
</evidence>
<dbReference type="InterPro" id="IPR002401">
    <property type="entry name" value="Cyt_P450_E_grp-I"/>
</dbReference>
<evidence type="ECO:0000256" key="7">
    <source>
        <dbReference type="ARBA" id="ARBA00023033"/>
    </source>
</evidence>
<name>A0A1Q3CHA9_CEPFO</name>
<dbReference type="PANTHER" id="PTHR47951:SF7">
    <property type="entry name" value="FLAVONOID 3',5'-HYDROXYLASE-LIKE ISOFORM X1"/>
    <property type="match status" value="1"/>
</dbReference>
<dbReference type="AlphaFoldDB" id="A0A1Q3CHA9"/>
<dbReference type="InterPro" id="IPR036396">
    <property type="entry name" value="Cyt_P450_sf"/>
</dbReference>
<keyword evidence="5 9" id="KW-0560">Oxidoreductase</keyword>
<dbReference type="STRING" id="3775.A0A1Q3CHA9"/>
<dbReference type="InterPro" id="IPR017972">
    <property type="entry name" value="Cyt_P450_CS"/>
</dbReference>
<keyword evidence="11" id="KW-1185">Reference proteome</keyword>
<dbReference type="SUPFAM" id="SSF48264">
    <property type="entry name" value="Cytochrome P450"/>
    <property type="match status" value="1"/>
</dbReference>
<comment type="cofactor">
    <cofactor evidence="1 8">
        <name>heme</name>
        <dbReference type="ChEBI" id="CHEBI:30413"/>
    </cofactor>
</comment>
<dbReference type="Gene3D" id="1.10.630.10">
    <property type="entry name" value="Cytochrome P450"/>
    <property type="match status" value="1"/>
</dbReference>
<dbReference type="FunFam" id="1.10.630.10:FF:000126">
    <property type="entry name" value="Predicted protein"/>
    <property type="match status" value="1"/>
</dbReference>
<dbReference type="OrthoDB" id="2789670at2759"/>
<dbReference type="GO" id="GO:0020037">
    <property type="term" value="F:heme binding"/>
    <property type="evidence" value="ECO:0007669"/>
    <property type="project" value="InterPro"/>
</dbReference>
<dbReference type="EMBL" id="BDDD01002014">
    <property type="protein sequence ID" value="GAV79640.1"/>
    <property type="molecule type" value="Genomic_DNA"/>
</dbReference>
<proteinExistence type="inferred from homology"/>
<keyword evidence="3 8" id="KW-0349">Heme</keyword>
<keyword evidence="4 8" id="KW-0479">Metal-binding</keyword>
<dbReference type="Proteomes" id="UP000187406">
    <property type="component" value="Unassembled WGS sequence"/>
</dbReference>
<dbReference type="GO" id="GO:0016705">
    <property type="term" value="F:oxidoreductase activity, acting on paired donors, with incorporation or reduction of molecular oxygen"/>
    <property type="evidence" value="ECO:0007669"/>
    <property type="project" value="InterPro"/>
</dbReference>
<evidence type="ECO:0000256" key="2">
    <source>
        <dbReference type="ARBA" id="ARBA00010617"/>
    </source>
</evidence>
<keyword evidence="7 9" id="KW-0503">Monooxygenase</keyword>
<evidence type="ECO:0000256" key="3">
    <source>
        <dbReference type="ARBA" id="ARBA00022617"/>
    </source>
</evidence>
<dbReference type="Pfam" id="PF00067">
    <property type="entry name" value="p450"/>
    <property type="match status" value="1"/>
</dbReference>
<protein>
    <submittedName>
        <fullName evidence="10">p450 domain-containing protein</fullName>
    </submittedName>
</protein>
<evidence type="ECO:0000256" key="5">
    <source>
        <dbReference type="ARBA" id="ARBA00023002"/>
    </source>
</evidence>
<comment type="similarity">
    <text evidence="2 9">Belongs to the cytochrome P450 family.</text>
</comment>
<evidence type="ECO:0000313" key="10">
    <source>
        <dbReference type="EMBL" id="GAV79640.1"/>
    </source>
</evidence>
<reference evidence="11" key="1">
    <citation type="submission" date="2016-04" db="EMBL/GenBank/DDBJ databases">
        <title>Cephalotus genome sequencing.</title>
        <authorList>
            <person name="Fukushima K."/>
            <person name="Hasebe M."/>
            <person name="Fang X."/>
        </authorList>
    </citation>
    <scope>NUCLEOTIDE SEQUENCE [LARGE SCALE GENOMIC DNA]</scope>
    <source>
        <strain evidence="11">cv. St1</strain>
    </source>
</reference>
<dbReference type="GO" id="GO:0005506">
    <property type="term" value="F:iron ion binding"/>
    <property type="evidence" value="ECO:0007669"/>
    <property type="project" value="InterPro"/>
</dbReference>
<dbReference type="GO" id="GO:0004497">
    <property type="term" value="F:monooxygenase activity"/>
    <property type="evidence" value="ECO:0007669"/>
    <property type="project" value="UniProtKB-KW"/>
</dbReference>
<evidence type="ECO:0000256" key="8">
    <source>
        <dbReference type="PIRSR" id="PIRSR602401-1"/>
    </source>
</evidence>
<evidence type="ECO:0000256" key="4">
    <source>
        <dbReference type="ARBA" id="ARBA00022723"/>
    </source>
</evidence>
<comment type="caution">
    <text evidence="10">The sequence shown here is derived from an EMBL/GenBank/DDBJ whole genome shotgun (WGS) entry which is preliminary data.</text>
</comment>
<accession>A0A1Q3CHA9</accession>
<feature type="binding site" description="axial binding residue" evidence="8">
    <location>
        <position position="444"/>
    </location>
    <ligand>
        <name>heme</name>
        <dbReference type="ChEBI" id="CHEBI:30413"/>
    </ligand>
    <ligandPart>
        <name>Fe</name>
        <dbReference type="ChEBI" id="CHEBI:18248"/>
    </ligandPart>
</feature>
<keyword evidence="6 8" id="KW-0408">Iron</keyword>
<evidence type="ECO:0000256" key="1">
    <source>
        <dbReference type="ARBA" id="ARBA00001971"/>
    </source>
</evidence>